<evidence type="ECO:0000313" key="1">
    <source>
        <dbReference type="EMBL" id="KAK8507141.1"/>
    </source>
</evidence>
<name>A0ABR2BJ01_9ROSI</name>
<organism evidence="1 2">
    <name type="scientific">Hibiscus sabdariffa</name>
    <name type="common">roselle</name>
    <dbReference type="NCBI Taxonomy" id="183260"/>
    <lineage>
        <taxon>Eukaryota</taxon>
        <taxon>Viridiplantae</taxon>
        <taxon>Streptophyta</taxon>
        <taxon>Embryophyta</taxon>
        <taxon>Tracheophyta</taxon>
        <taxon>Spermatophyta</taxon>
        <taxon>Magnoliopsida</taxon>
        <taxon>eudicotyledons</taxon>
        <taxon>Gunneridae</taxon>
        <taxon>Pentapetalae</taxon>
        <taxon>rosids</taxon>
        <taxon>malvids</taxon>
        <taxon>Malvales</taxon>
        <taxon>Malvaceae</taxon>
        <taxon>Malvoideae</taxon>
        <taxon>Hibiscus</taxon>
    </lineage>
</organism>
<dbReference type="Proteomes" id="UP001472677">
    <property type="component" value="Unassembled WGS sequence"/>
</dbReference>
<comment type="caution">
    <text evidence="1">The sequence shown here is derived from an EMBL/GenBank/DDBJ whole genome shotgun (WGS) entry which is preliminary data.</text>
</comment>
<evidence type="ECO:0000313" key="2">
    <source>
        <dbReference type="Proteomes" id="UP001472677"/>
    </source>
</evidence>
<dbReference type="EMBL" id="JBBPBM010000109">
    <property type="protein sequence ID" value="KAK8507141.1"/>
    <property type="molecule type" value="Genomic_DNA"/>
</dbReference>
<accession>A0ABR2BJ01</accession>
<reference evidence="1 2" key="1">
    <citation type="journal article" date="2024" name="G3 (Bethesda)">
        <title>Genome assembly of Hibiscus sabdariffa L. provides insights into metabolisms of medicinal natural products.</title>
        <authorList>
            <person name="Kim T."/>
        </authorList>
    </citation>
    <scope>NUCLEOTIDE SEQUENCE [LARGE SCALE GENOMIC DNA]</scope>
    <source>
        <strain evidence="1">TK-2024</strain>
        <tissue evidence="1">Old leaves</tissue>
    </source>
</reference>
<gene>
    <name evidence="1" type="ORF">V6N12_008488</name>
</gene>
<keyword evidence="2" id="KW-1185">Reference proteome</keyword>
<sequence>MNRPHRSDPERVGGSRMAYWVAMQASIVHLMHKMEMKTWFVLLRSIDRIGFDRERTFWEMRLEGAAAAVVSVGWYASAFVRGDREIRFSAEEMISF</sequence>
<proteinExistence type="predicted"/>
<protein>
    <submittedName>
        <fullName evidence="1">Uncharacterized protein</fullName>
    </submittedName>
</protein>